<dbReference type="EMBL" id="CP034587">
    <property type="protein sequence ID" value="AZQ75820.1"/>
    <property type="molecule type" value="Genomic_DNA"/>
</dbReference>
<organism evidence="1 2">
    <name type="scientific">Streptomyces luteoverticillatus</name>
    <name type="common">Streptoverticillium luteoverticillatus</name>
    <dbReference type="NCBI Taxonomy" id="66425"/>
    <lineage>
        <taxon>Bacteria</taxon>
        <taxon>Bacillati</taxon>
        <taxon>Actinomycetota</taxon>
        <taxon>Actinomycetes</taxon>
        <taxon>Kitasatosporales</taxon>
        <taxon>Streptomycetaceae</taxon>
        <taxon>Streptomyces</taxon>
    </lineage>
</organism>
<dbReference type="AlphaFoldDB" id="A0A3Q9FZX9"/>
<dbReference type="OrthoDB" id="581550at2"/>
<sequence length="72" mass="8084">MEQAERHGGCHRQPYARELEHTHGVHRFRLECSGWHATGKRTAGETEADRAGGRSYPFALIGTNRQCLPIPS</sequence>
<dbReference type="Proteomes" id="UP000267900">
    <property type="component" value="Chromosome"/>
</dbReference>
<protein>
    <submittedName>
        <fullName evidence="1">Uncharacterized protein</fullName>
    </submittedName>
</protein>
<proteinExistence type="predicted"/>
<reference evidence="1 2" key="1">
    <citation type="submission" date="2018-12" db="EMBL/GenBank/DDBJ databases">
        <title>The whole draft genome of Streptomyce luteoverticillatus CGMCC 15060.</title>
        <authorList>
            <person name="Feng Z."/>
            <person name="Chen G."/>
            <person name="Zhang J."/>
            <person name="Zhu H."/>
            <person name="Yu X."/>
            <person name="Zhang W."/>
            <person name="Zhang X."/>
        </authorList>
    </citation>
    <scope>NUCLEOTIDE SEQUENCE [LARGE SCALE GENOMIC DNA]</scope>
    <source>
        <strain evidence="1 2">CGMCC 15060</strain>
    </source>
</reference>
<name>A0A3Q9FZX9_STRLT</name>
<gene>
    <name evidence="1" type="ORF">EKH77_27015</name>
</gene>
<keyword evidence="2" id="KW-1185">Reference proteome</keyword>
<accession>A0A3Q9FZX9</accession>
<evidence type="ECO:0000313" key="2">
    <source>
        <dbReference type="Proteomes" id="UP000267900"/>
    </source>
</evidence>
<evidence type="ECO:0000313" key="1">
    <source>
        <dbReference type="EMBL" id="AZQ75820.1"/>
    </source>
</evidence>